<dbReference type="InterPro" id="IPR001214">
    <property type="entry name" value="SET_dom"/>
</dbReference>
<keyword evidence="5" id="KW-0808">Transferase</keyword>
<dbReference type="InterPro" id="IPR006560">
    <property type="entry name" value="AWS_dom"/>
</dbReference>
<evidence type="ECO:0000256" key="6">
    <source>
        <dbReference type="ARBA" id="ARBA00022691"/>
    </source>
</evidence>
<feature type="domain" description="AWS" evidence="11">
    <location>
        <begin position="524"/>
        <end position="571"/>
    </location>
</feature>
<evidence type="ECO:0000259" key="9">
    <source>
        <dbReference type="PROSITE" id="PS50280"/>
    </source>
</evidence>
<organism evidence="12 13">
    <name type="scientific">Coniochaeta ligniaria NRRL 30616</name>
    <dbReference type="NCBI Taxonomy" id="1408157"/>
    <lineage>
        <taxon>Eukaryota</taxon>
        <taxon>Fungi</taxon>
        <taxon>Dikarya</taxon>
        <taxon>Ascomycota</taxon>
        <taxon>Pezizomycotina</taxon>
        <taxon>Sordariomycetes</taxon>
        <taxon>Sordariomycetidae</taxon>
        <taxon>Coniochaetales</taxon>
        <taxon>Coniochaetaceae</taxon>
        <taxon>Coniochaeta</taxon>
    </lineage>
</organism>
<feature type="region of interest" description="Disordered" evidence="8">
    <location>
        <begin position="18"/>
        <end position="136"/>
    </location>
</feature>
<feature type="compositionally biased region" description="Basic residues" evidence="8">
    <location>
        <begin position="980"/>
        <end position="990"/>
    </location>
</feature>
<dbReference type="InParanoid" id="A0A1J7JMV7"/>
<dbReference type="SMART" id="SM00317">
    <property type="entry name" value="SET"/>
    <property type="match status" value="1"/>
</dbReference>
<dbReference type="GO" id="GO:0032259">
    <property type="term" value="P:methylation"/>
    <property type="evidence" value="ECO:0007669"/>
    <property type="project" value="UniProtKB-KW"/>
</dbReference>
<evidence type="ECO:0000256" key="3">
    <source>
        <dbReference type="ARBA" id="ARBA00022454"/>
    </source>
</evidence>
<feature type="compositionally biased region" description="Basic and acidic residues" evidence="8">
    <location>
        <begin position="96"/>
        <end position="105"/>
    </location>
</feature>
<keyword evidence="13" id="KW-1185">Reference proteome</keyword>
<feature type="compositionally biased region" description="Low complexity" evidence="8">
    <location>
        <begin position="106"/>
        <end position="127"/>
    </location>
</feature>
<evidence type="ECO:0000313" key="13">
    <source>
        <dbReference type="Proteomes" id="UP000182658"/>
    </source>
</evidence>
<evidence type="ECO:0000259" key="11">
    <source>
        <dbReference type="PROSITE" id="PS51215"/>
    </source>
</evidence>
<dbReference type="PANTHER" id="PTHR22884">
    <property type="entry name" value="SET DOMAIN PROTEINS"/>
    <property type="match status" value="1"/>
</dbReference>
<feature type="compositionally biased region" description="Basic residues" evidence="8">
    <location>
        <begin position="909"/>
        <end position="934"/>
    </location>
</feature>
<dbReference type="PROSITE" id="PS50280">
    <property type="entry name" value="SET"/>
    <property type="match status" value="1"/>
</dbReference>
<feature type="domain" description="SET" evidence="9">
    <location>
        <begin position="582"/>
        <end position="698"/>
    </location>
</feature>
<feature type="region of interest" description="Disordered" evidence="8">
    <location>
        <begin position="170"/>
        <end position="224"/>
    </location>
</feature>
<feature type="compositionally biased region" description="Basic and acidic residues" evidence="8">
    <location>
        <begin position="1054"/>
        <end position="1068"/>
    </location>
</feature>
<feature type="region of interest" description="Disordered" evidence="8">
    <location>
        <begin position="899"/>
        <end position="993"/>
    </location>
</feature>
<dbReference type="Proteomes" id="UP000182658">
    <property type="component" value="Unassembled WGS sequence"/>
</dbReference>
<evidence type="ECO:0000259" key="10">
    <source>
        <dbReference type="PROSITE" id="PS50868"/>
    </source>
</evidence>
<keyword evidence="4" id="KW-0489">Methyltransferase</keyword>
<dbReference type="InterPro" id="IPR050777">
    <property type="entry name" value="SET2_Histone-Lys_MeTrsfase"/>
</dbReference>
<dbReference type="Gene3D" id="2.170.270.10">
    <property type="entry name" value="SET domain"/>
    <property type="match status" value="1"/>
</dbReference>
<proteinExistence type="predicted"/>
<evidence type="ECO:0000313" key="12">
    <source>
        <dbReference type="EMBL" id="OIW30644.1"/>
    </source>
</evidence>
<name>A0A1J7JMV7_9PEZI</name>
<feature type="compositionally biased region" description="Low complexity" evidence="8">
    <location>
        <begin position="172"/>
        <end position="183"/>
    </location>
</feature>
<dbReference type="SUPFAM" id="SSF82199">
    <property type="entry name" value="SET domain"/>
    <property type="match status" value="1"/>
</dbReference>
<dbReference type="InterPro" id="IPR046341">
    <property type="entry name" value="SET_dom_sf"/>
</dbReference>
<sequence>MADIMAAEVVHEPLSLLSSESSFVSASPPTDADASSNVASSLGSTPPTSASPDNISLASEQGIAKLVTATTPLLEEPQQSSPVLTMHNDTTEPELEAEHAPEHQSEQQPEQQLGQPMEPQMEQQTETPAEELSDPDLQLQRESEALPLPEHELDTGEHTPAASAIIVVPKQESASESPSASPARPRRARASLPVYNISKLAGTDIHGRRRAKGDDVRTRTRRRVSAADALTSNAGASSSTVNIANELVGDAITALNINWSVGLPATPPGAKITKKKSGALAETKQEILTRRAARLSGTPVPSAVTSALTSIGKRGKKAAEEGLSRISRELRRLQDTKEFAHVDDRPIIQTVWSNGKFVDPRTLSQPAAEVRASKRVKTSHNAEPEVVAEAKPEASAVDVAAVAVREVEVPQKKRISKKWLEKGLYAGQETPKDMSVGLTAAEKKRLGQYPELSKVDEKVNKTLPPPMFNGLRLLLQGRDFKLPYDICNPLPPGHPKPPAYRTMTKNRFVGDAGAYWKKQPHLHDFQSKCVCKPEDGCAEDCQNRIMLYECDDTNCNVGKDRCSNRAFQSLQERTKQGGRFRVGVEVFKTEGKGYGVRSNRCFRPHQIIMEYTGEIITELECERRMNEVYKDNECYYLMSFDQNMIIDATTGSIARFVNHSCSPNCRMIKWIVGGQPRMALFAGDRPIMTGEELTYDYNFDPFSAKNVQKCLCGADNCRGILGPKPREVKAPKAAALSKEETKKASAKAAKRKLQELIDDDDDVYDVEKASAKTTKKRKIAIATGAASSLSKTGLKVAKGAAKALKRSMSNISVSAKAALSSGKKTSTPVRRVSTGAIVKKTSPKKATAADKAKITTTKAALSALISSGLPAKKTAKISQASRSSSASLTIVAAAPTPKALATTTGNAKSKPKPVIKLKTPSKRTPPKKANKKQHSGYTPPSSPGPDDGAAAPLKLSNRKKLPTRKVLEGKVAGTASVTKPKAKPKAKAKSKIAAVAKRSGFMAAIRKAVKSKSAAPAPEEKEKDESPATEGTIEAAPARFRRASPESDMSAPPPEKESPEREPREAMDVPRVNSGIRLVEG</sequence>
<reference evidence="12 13" key="1">
    <citation type="submission" date="2016-10" db="EMBL/GenBank/DDBJ databases">
        <title>Draft genome sequence of Coniochaeta ligniaria NRRL30616, a lignocellulolytic fungus for bioabatement of inhibitors in plant biomass hydrolysates.</title>
        <authorList>
            <consortium name="DOE Joint Genome Institute"/>
            <person name="Jimenez D.J."/>
            <person name="Hector R.E."/>
            <person name="Riley R."/>
            <person name="Sun H."/>
            <person name="Grigoriev I.V."/>
            <person name="Van Elsas J.D."/>
            <person name="Nichols N.N."/>
        </authorList>
    </citation>
    <scope>NUCLEOTIDE SEQUENCE [LARGE SCALE GENOMIC DNA]</scope>
    <source>
        <strain evidence="12 13">NRRL 30616</strain>
    </source>
</reference>
<evidence type="ECO:0000256" key="8">
    <source>
        <dbReference type="SAM" id="MobiDB-lite"/>
    </source>
</evidence>
<dbReference type="Pfam" id="PF17907">
    <property type="entry name" value="AWS"/>
    <property type="match status" value="1"/>
</dbReference>
<feature type="domain" description="Post-SET" evidence="10">
    <location>
        <begin position="706"/>
        <end position="722"/>
    </location>
</feature>
<dbReference type="STRING" id="1408157.A0A1J7JMV7"/>
<dbReference type="SMART" id="SM00508">
    <property type="entry name" value="PostSET"/>
    <property type="match status" value="1"/>
</dbReference>
<comment type="subcellular location">
    <subcellularLocation>
        <location evidence="2">Chromosome</location>
    </subcellularLocation>
    <subcellularLocation>
        <location evidence="1">Nucleus</location>
    </subcellularLocation>
</comment>
<evidence type="ECO:0008006" key="14">
    <source>
        <dbReference type="Google" id="ProtNLM"/>
    </source>
</evidence>
<evidence type="ECO:0000256" key="5">
    <source>
        <dbReference type="ARBA" id="ARBA00022679"/>
    </source>
</evidence>
<accession>A0A1J7JMV7</accession>
<keyword evidence="6" id="KW-0949">S-adenosyl-L-methionine</keyword>
<feature type="region of interest" description="Disordered" evidence="8">
    <location>
        <begin position="1008"/>
        <end position="1081"/>
    </location>
</feature>
<dbReference type="PROSITE" id="PS51215">
    <property type="entry name" value="AWS"/>
    <property type="match status" value="1"/>
</dbReference>
<dbReference type="EMBL" id="KV875096">
    <property type="protein sequence ID" value="OIW30644.1"/>
    <property type="molecule type" value="Genomic_DNA"/>
</dbReference>
<protein>
    <recommendedName>
        <fullName evidence="14">SET domain-containing protein</fullName>
    </recommendedName>
</protein>
<dbReference type="GO" id="GO:0005694">
    <property type="term" value="C:chromosome"/>
    <property type="evidence" value="ECO:0007669"/>
    <property type="project" value="UniProtKB-SubCell"/>
</dbReference>
<dbReference type="OrthoDB" id="422362at2759"/>
<gene>
    <name evidence="12" type="ORF">CONLIGDRAFT_286218</name>
</gene>
<dbReference type="FunFam" id="2.170.270.10:FF:000037">
    <property type="entry name" value="Histone-lysine N-methyltransferase"/>
    <property type="match status" value="1"/>
</dbReference>
<dbReference type="PROSITE" id="PS50868">
    <property type="entry name" value="POST_SET"/>
    <property type="match status" value="1"/>
</dbReference>
<dbReference type="GO" id="GO:0042054">
    <property type="term" value="F:histone methyltransferase activity"/>
    <property type="evidence" value="ECO:0007669"/>
    <property type="project" value="InterPro"/>
</dbReference>
<keyword evidence="3" id="KW-0158">Chromosome</keyword>
<dbReference type="Pfam" id="PF00856">
    <property type="entry name" value="SET"/>
    <property type="match status" value="1"/>
</dbReference>
<dbReference type="InterPro" id="IPR003616">
    <property type="entry name" value="Post-SET_dom"/>
</dbReference>
<evidence type="ECO:0000256" key="1">
    <source>
        <dbReference type="ARBA" id="ARBA00004123"/>
    </source>
</evidence>
<dbReference type="GO" id="GO:0005634">
    <property type="term" value="C:nucleus"/>
    <property type="evidence" value="ECO:0007669"/>
    <property type="project" value="UniProtKB-SubCell"/>
</dbReference>
<feature type="compositionally biased region" description="Low complexity" evidence="8">
    <location>
        <begin position="18"/>
        <end position="36"/>
    </location>
</feature>
<keyword evidence="7" id="KW-0539">Nucleus</keyword>
<evidence type="ECO:0000256" key="2">
    <source>
        <dbReference type="ARBA" id="ARBA00004286"/>
    </source>
</evidence>
<dbReference type="AlphaFoldDB" id="A0A1J7JMV7"/>
<feature type="compositionally biased region" description="Polar residues" evidence="8">
    <location>
        <begin position="37"/>
        <end position="59"/>
    </location>
</feature>
<evidence type="ECO:0000256" key="7">
    <source>
        <dbReference type="ARBA" id="ARBA00023242"/>
    </source>
</evidence>
<evidence type="ECO:0000256" key="4">
    <source>
        <dbReference type="ARBA" id="ARBA00022603"/>
    </source>
</evidence>